<dbReference type="OrthoDB" id="3399671at2"/>
<dbReference type="AlphaFoldDB" id="A0A1I2Q7J9"/>
<evidence type="ECO:0000313" key="2">
    <source>
        <dbReference type="Proteomes" id="UP000181942"/>
    </source>
</evidence>
<organism evidence="1 2">
    <name type="scientific">Streptomyces mirabilis</name>
    <dbReference type="NCBI Taxonomy" id="68239"/>
    <lineage>
        <taxon>Bacteria</taxon>
        <taxon>Bacillati</taxon>
        <taxon>Actinomycetota</taxon>
        <taxon>Actinomycetes</taxon>
        <taxon>Kitasatosporales</taxon>
        <taxon>Streptomycetaceae</taxon>
        <taxon>Streptomyces</taxon>
    </lineage>
</organism>
<name>A0A1I2Q7J9_9ACTN</name>
<dbReference type="Proteomes" id="UP000181942">
    <property type="component" value="Unassembled WGS sequence"/>
</dbReference>
<dbReference type="EMBL" id="FONR01000017">
    <property type="protein sequence ID" value="SFG22237.1"/>
    <property type="molecule type" value="Genomic_DNA"/>
</dbReference>
<sequence>MALTRVTLTSGRTVEISDLRLTSTYGGMLEGYPFKRWNDGIVDRLARRTAAAFPNTPTHLVTPHRDHPDLPARGFGPVELLPAVTCVGLFLSSAVDPAVDPVLHRSALAVAWFQATPDIPSGHTADPALRAIPWEEAAQDFEL</sequence>
<evidence type="ECO:0000313" key="1">
    <source>
        <dbReference type="EMBL" id="SFG22237.1"/>
    </source>
</evidence>
<protein>
    <submittedName>
        <fullName evidence="1">Uncharacterized protein</fullName>
    </submittedName>
</protein>
<reference evidence="1 2" key="1">
    <citation type="submission" date="2016-10" db="EMBL/GenBank/DDBJ databases">
        <authorList>
            <person name="de Groot N.N."/>
        </authorList>
    </citation>
    <scope>NUCLEOTIDE SEQUENCE [LARGE SCALE GENOMIC DNA]</scope>
    <source>
        <strain evidence="1 2">OK461</strain>
    </source>
</reference>
<gene>
    <name evidence="1" type="ORF">SAMN02787118_117124</name>
</gene>
<proteinExistence type="predicted"/>
<dbReference type="RefSeq" id="WP_075031426.1">
    <property type="nucleotide sequence ID" value="NZ_BMUQ01000027.1"/>
</dbReference>
<accession>A0A1I2Q7J9</accession>